<dbReference type="PANTHER" id="PTHR33052">
    <property type="entry name" value="DUF4228 DOMAIN PROTEIN-RELATED"/>
    <property type="match status" value="1"/>
</dbReference>
<name>A0ABP0Y8L5_9ROSI</name>
<evidence type="ECO:0000313" key="2">
    <source>
        <dbReference type="Proteomes" id="UP001642487"/>
    </source>
</evidence>
<evidence type="ECO:0000313" key="1">
    <source>
        <dbReference type="EMBL" id="CAK9315215.1"/>
    </source>
</evidence>
<accession>A0ABP0Y8L5</accession>
<dbReference type="Pfam" id="PF14009">
    <property type="entry name" value="PADRE"/>
    <property type="match status" value="1"/>
</dbReference>
<dbReference type="InterPro" id="IPR025322">
    <property type="entry name" value="PADRE_dom"/>
</dbReference>
<dbReference type="Proteomes" id="UP001642487">
    <property type="component" value="Chromosome 2"/>
</dbReference>
<dbReference type="EMBL" id="OZ021736">
    <property type="protein sequence ID" value="CAK9315215.1"/>
    <property type="molecule type" value="Genomic_DNA"/>
</dbReference>
<sequence length="133" mass="14758">MGACASTQTTTMPTNPKFGMRLPKQQQHQHQQQSNLDSIKIIHMDGCVEEFSDPIKASKITSRNPNFFLCNSEQMLIGSCVPSLSPDENLQIGQIYFLLPLSLAQSPLSLPDLCNFAIKASSALRTLQSPFFR</sequence>
<organism evidence="1 2">
    <name type="scientific">Citrullus colocynthis</name>
    <name type="common">colocynth</name>
    <dbReference type="NCBI Taxonomy" id="252529"/>
    <lineage>
        <taxon>Eukaryota</taxon>
        <taxon>Viridiplantae</taxon>
        <taxon>Streptophyta</taxon>
        <taxon>Embryophyta</taxon>
        <taxon>Tracheophyta</taxon>
        <taxon>Spermatophyta</taxon>
        <taxon>Magnoliopsida</taxon>
        <taxon>eudicotyledons</taxon>
        <taxon>Gunneridae</taxon>
        <taxon>Pentapetalae</taxon>
        <taxon>rosids</taxon>
        <taxon>fabids</taxon>
        <taxon>Cucurbitales</taxon>
        <taxon>Cucurbitaceae</taxon>
        <taxon>Benincaseae</taxon>
        <taxon>Citrullus</taxon>
    </lineage>
</organism>
<proteinExistence type="predicted"/>
<keyword evidence="2" id="KW-1185">Reference proteome</keyword>
<protein>
    <submittedName>
        <fullName evidence="1">Uncharacterized protein</fullName>
    </submittedName>
</protein>
<gene>
    <name evidence="1" type="ORF">CITCOLO1_LOCUS6998</name>
</gene>
<reference evidence="1 2" key="1">
    <citation type="submission" date="2024-03" db="EMBL/GenBank/DDBJ databases">
        <authorList>
            <person name="Gkanogiannis A."/>
            <person name="Becerra Lopez-Lavalle L."/>
        </authorList>
    </citation>
    <scope>NUCLEOTIDE SEQUENCE [LARGE SCALE GENOMIC DNA]</scope>
</reference>